<dbReference type="Pfam" id="PF10798">
    <property type="entry name" value="YmgB"/>
    <property type="match status" value="1"/>
</dbReference>
<dbReference type="eggNOG" id="ENOG50336K1">
    <property type="taxonomic scope" value="Bacteria"/>
</dbReference>
<dbReference type="PATRIC" id="fig|932677.3.peg.4472"/>
<proteinExistence type="predicted"/>
<name>A0A0H3L7Q0_PANAA</name>
<dbReference type="KEGG" id="paj:PAJ_p0091"/>
<sequence>MITMQQSTSDLAIIEFFRSEGEHLAQETELLGRVIRNIVSDEKRVTNKAIILYLIAELESTDDEFHIELLRRTLEIVVGRTPDDAGV</sequence>
<evidence type="ECO:0000313" key="2">
    <source>
        <dbReference type="Proteomes" id="UP000006690"/>
    </source>
</evidence>
<geneLocation type="plasmid" evidence="1 2">
    <name>pEA320</name>
</geneLocation>
<dbReference type="Gene3D" id="1.20.5.5260">
    <property type="match status" value="1"/>
</dbReference>
<reference evidence="2" key="1">
    <citation type="journal article" date="2012" name="Appl. Microbiol. Biotechnol.">
        <title>The complete genome sequence of Pantoea ananatis AJ13355, an organism with great biotechnological potential.</title>
        <authorList>
            <person name="Hara Y."/>
            <person name="Kadotani N."/>
            <person name="Izui H."/>
            <person name="Katashkina J.I."/>
            <person name="Kuvaeva T.M."/>
            <person name="Andreeva I.G."/>
            <person name="Golubeva L.I."/>
            <person name="Malko D.B."/>
            <person name="Makeev V.J."/>
            <person name="Mashko S.V."/>
            <person name="Kozlov Y.I."/>
        </authorList>
    </citation>
    <scope>NUCLEOTIDE SEQUENCE [LARGE SCALE GENOMIC DNA]</scope>
    <source>
        <strain evidence="2">AJ13355</strain>
        <plasmid evidence="2">Plasmid pEA320</plasmid>
    </source>
</reference>
<dbReference type="HOGENOM" id="CLU_164045_2_0_6"/>
<dbReference type="GO" id="GO:0071468">
    <property type="term" value="P:cellular response to acidic pH"/>
    <property type="evidence" value="ECO:0007669"/>
    <property type="project" value="InterPro"/>
</dbReference>
<dbReference type="EMBL" id="AP012033">
    <property type="protein sequence ID" value="BAK13958.1"/>
    <property type="molecule type" value="Genomic_DNA"/>
</dbReference>
<protein>
    <submittedName>
        <fullName evidence="1">Uncharacterized protein</fullName>
    </submittedName>
</protein>
<dbReference type="Proteomes" id="UP000006690">
    <property type="component" value="Plasmid pEA320"/>
</dbReference>
<keyword evidence="1" id="KW-0614">Plasmid</keyword>
<dbReference type="InterPro" id="IPR024753">
    <property type="entry name" value="AriR"/>
</dbReference>
<accession>A0A0H3L7Q0</accession>
<organism evidence="1 2">
    <name type="scientific">Pantoea ananatis (strain AJ13355)</name>
    <dbReference type="NCBI Taxonomy" id="932677"/>
    <lineage>
        <taxon>Bacteria</taxon>
        <taxon>Pseudomonadati</taxon>
        <taxon>Pseudomonadota</taxon>
        <taxon>Gammaproteobacteria</taxon>
        <taxon>Enterobacterales</taxon>
        <taxon>Erwiniaceae</taxon>
        <taxon>Pantoea</taxon>
    </lineage>
</organism>
<dbReference type="AlphaFoldDB" id="A0A0H3L7Q0"/>
<evidence type="ECO:0000313" key="1">
    <source>
        <dbReference type="EMBL" id="BAK13958.1"/>
    </source>
</evidence>
<gene>
    <name evidence="1" type="primary">ymgB</name>
    <name evidence="1" type="ORF">PAJ_p0091</name>
</gene>